<dbReference type="AlphaFoldDB" id="A0A0F4LRJ6"/>
<evidence type="ECO:0000313" key="8">
    <source>
        <dbReference type="Proteomes" id="UP000033682"/>
    </source>
</evidence>
<dbReference type="SUPFAM" id="SSF46785">
    <property type="entry name" value="Winged helix' DNA-binding domain"/>
    <property type="match status" value="1"/>
</dbReference>
<keyword evidence="2" id="KW-0805">Transcription regulation</keyword>
<dbReference type="Proteomes" id="UP000033682">
    <property type="component" value="Unassembled WGS sequence"/>
</dbReference>
<dbReference type="STRING" id="303541.JF72_04680"/>
<evidence type="ECO:0000313" key="7">
    <source>
        <dbReference type="EMBL" id="KJY61190.1"/>
    </source>
</evidence>
<keyword evidence="4" id="KW-0804">Transcription</keyword>
<comment type="caution">
    <text evidence="7">The sequence shown here is derived from an EMBL/GenBank/DDBJ whole genome shotgun (WGS) entry which is preliminary data.</text>
</comment>
<keyword evidence="8" id="KW-1185">Reference proteome</keyword>
<dbReference type="Pfam" id="PF21715">
    <property type="entry name" value="CggR_N"/>
    <property type="match status" value="1"/>
</dbReference>
<dbReference type="RefSeq" id="WP_046306514.1">
    <property type="nucleotide sequence ID" value="NZ_BMCV01000001.1"/>
</dbReference>
<dbReference type="HOGENOM" id="CLU_054506_2_0_9"/>
<organism evidence="7 8">
    <name type="scientific">Lactobacillus apis</name>
    <dbReference type="NCBI Taxonomy" id="303541"/>
    <lineage>
        <taxon>Bacteria</taxon>
        <taxon>Bacillati</taxon>
        <taxon>Bacillota</taxon>
        <taxon>Bacilli</taxon>
        <taxon>Lactobacillales</taxon>
        <taxon>Lactobacillaceae</taxon>
        <taxon>Lactobacillus</taxon>
    </lineage>
</organism>
<dbReference type="Pfam" id="PF04198">
    <property type="entry name" value="Sugar-bind"/>
    <property type="match status" value="1"/>
</dbReference>
<dbReference type="PANTHER" id="PTHR34294">
    <property type="entry name" value="TRANSCRIPTIONAL REGULATOR-RELATED"/>
    <property type="match status" value="1"/>
</dbReference>
<evidence type="ECO:0000256" key="4">
    <source>
        <dbReference type="ARBA" id="ARBA00023163"/>
    </source>
</evidence>
<name>A0A0F4LRJ6_9LACO</name>
<evidence type="ECO:0000256" key="1">
    <source>
        <dbReference type="ARBA" id="ARBA00010466"/>
    </source>
</evidence>
<dbReference type="KEGG" id="lapi:DKL56_02730"/>
<keyword evidence="3" id="KW-0238">DNA-binding</keyword>
<dbReference type="PATRIC" id="fig|303541.3.peg.618"/>
<proteinExistence type="inferred from homology"/>
<dbReference type="InterPro" id="IPR036390">
    <property type="entry name" value="WH_DNA-bd_sf"/>
</dbReference>
<evidence type="ECO:0000259" key="6">
    <source>
        <dbReference type="Pfam" id="PF21715"/>
    </source>
</evidence>
<dbReference type="GO" id="GO:0030246">
    <property type="term" value="F:carbohydrate binding"/>
    <property type="evidence" value="ECO:0007669"/>
    <property type="project" value="InterPro"/>
</dbReference>
<feature type="domain" description="Sugar-binding" evidence="5">
    <location>
        <begin position="90"/>
        <end position="341"/>
    </location>
</feature>
<dbReference type="InterPro" id="IPR048715">
    <property type="entry name" value="CggR_N"/>
</dbReference>
<dbReference type="InterPro" id="IPR051054">
    <property type="entry name" value="SorC_transcr_regulators"/>
</dbReference>
<dbReference type="Gene3D" id="3.40.50.1360">
    <property type="match status" value="1"/>
</dbReference>
<accession>A0A0F4LRJ6</accession>
<sequence length="343" mass="38273">MYSEIPVLEALVPDILKVFRQRYLVLEQISLKAPIGRRSVAQSLGLSERNVRTETEYLRDLGLIEIKSFGMFMTEKGQKMLQDAAPVIDRLFNARETEVDLARKLGIERTIIVPGDSDLQELVYERMGEELNSALDLLLPLGHSIITVLGGAALAKSAKNLSRNLGKNRQLEFVPGRGALGENVAIQSNTIVQEMALKTGGKYRTLYLPEQVSTEAYKSLIRESTVADVLEDISKTDVVIHGIGLAQDMARRRGYDSVRLSELREKKVVTECFGCFFDSDGKIVDRVHQVGLQFENLNKIPHIFAFACGGRKAKAIKAYMPNAPHQTWLITDEGASKKILKEK</sequence>
<dbReference type="InterPro" id="IPR036388">
    <property type="entry name" value="WH-like_DNA-bd_sf"/>
</dbReference>
<dbReference type="Gene3D" id="1.10.10.10">
    <property type="entry name" value="Winged helix-like DNA-binding domain superfamily/Winged helix DNA-binding domain"/>
    <property type="match status" value="1"/>
</dbReference>
<evidence type="ECO:0000256" key="3">
    <source>
        <dbReference type="ARBA" id="ARBA00023125"/>
    </source>
</evidence>
<dbReference type="OrthoDB" id="9793820at2"/>
<dbReference type="SUPFAM" id="SSF100950">
    <property type="entry name" value="NagB/RpiA/CoA transferase-like"/>
    <property type="match status" value="1"/>
</dbReference>
<dbReference type="GeneID" id="78160089"/>
<dbReference type="EMBL" id="JXLG01000005">
    <property type="protein sequence ID" value="KJY61190.1"/>
    <property type="molecule type" value="Genomic_DNA"/>
</dbReference>
<feature type="domain" description="CggR N-terminal DNA binding" evidence="6">
    <location>
        <begin position="18"/>
        <end position="85"/>
    </location>
</feature>
<evidence type="ECO:0000256" key="2">
    <source>
        <dbReference type="ARBA" id="ARBA00023015"/>
    </source>
</evidence>
<protein>
    <submittedName>
        <fullName evidence="7">Transcriptional regulator</fullName>
    </submittedName>
</protein>
<gene>
    <name evidence="7" type="ORF">JF72_04680</name>
</gene>
<dbReference type="InterPro" id="IPR007324">
    <property type="entry name" value="Sugar-bd_dom_put"/>
</dbReference>
<evidence type="ECO:0000259" key="5">
    <source>
        <dbReference type="Pfam" id="PF04198"/>
    </source>
</evidence>
<comment type="similarity">
    <text evidence="1">Belongs to the SorC transcriptional regulatory family.</text>
</comment>
<dbReference type="PANTHER" id="PTHR34294:SF5">
    <property type="entry name" value="CENTRAL GLYCOLYTIC GENES REGULATOR"/>
    <property type="match status" value="1"/>
</dbReference>
<dbReference type="GO" id="GO:0003677">
    <property type="term" value="F:DNA binding"/>
    <property type="evidence" value="ECO:0007669"/>
    <property type="project" value="UniProtKB-KW"/>
</dbReference>
<reference evidence="7 8" key="1">
    <citation type="submission" date="2015-01" db="EMBL/GenBank/DDBJ databases">
        <title>Comparative genomics of the lactic acid bacteria isolated from the honey bee gut.</title>
        <authorList>
            <person name="Ellegaard K.M."/>
            <person name="Tamarit D."/>
            <person name="Javelind E."/>
            <person name="Olofsson T."/>
            <person name="Andersson S.G."/>
            <person name="Vasquez A."/>
        </authorList>
    </citation>
    <scope>NUCLEOTIDE SEQUENCE [LARGE SCALE GENOMIC DNA]</scope>
    <source>
        <strain evidence="7 8">Hma11</strain>
    </source>
</reference>
<dbReference type="InterPro" id="IPR037171">
    <property type="entry name" value="NagB/RpiA_transferase-like"/>
</dbReference>